<protein>
    <submittedName>
        <fullName evidence="1">Uncharacterized protein</fullName>
    </submittedName>
</protein>
<name>A0A075FPP3_9EURY</name>
<proteinExistence type="predicted"/>
<dbReference type="EMBL" id="KF900390">
    <property type="protein sequence ID" value="AIE93299.1"/>
    <property type="molecule type" value="Genomic_DNA"/>
</dbReference>
<organism evidence="1">
    <name type="scientific">uncultured marine group II/III euryarchaeote AD1000_33_C07</name>
    <dbReference type="NCBI Taxonomy" id="1457756"/>
    <lineage>
        <taxon>Archaea</taxon>
        <taxon>Methanobacteriati</taxon>
        <taxon>Methanobacteriota</taxon>
        <taxon>environmental samples</taxon>
    </lineage>
</organism>
<evidence type="ECO:0000313" key="1">
    <source>
        <dbReference type="EMBL" id="AIE93299.1"/>
    </source>
</evidence>
<dbReference type="AlphaFoldDB" id="A0A075FPP3"/>
<reference evidence="1" key="1">
    <citation type="journal article" date="2014" name="Genome Biol. Evol.">
        <title>Pangenome evidence for extensive interdomain horizontal transfer affecting lineage core and shell genes in uncultured planktonic thaumarchaeota and euryarchaeota.</title>
        <authorList>
            <person name="Deschamps P."/>
            <person name="Zivanovic Y."/>
            <person name="Moreira D."/>
            <person name="Rodriguez-Valera F."/>
            <person name="Lopez-Garcia P."/>
        </authorList>
    </citation>
    <scope>NUCLEOTIDE SEQUENCE</scope>
</reference>
<accession>A0A075FPP3</accession>
<sequence>MMEEGRIVVAIETQTFRFTPSSPIDHQDAVSMAGGTRSGPYVVVSHEQPRATFVVEPEGSVLVHGIARAEVARIAIQELLLTLGMSEENLTMEMGGMLIRFSMGRAVMTELAAERFADIELDGRLGALRINAALHNAQILLFNNGHGVVLGQSSKKIAEMAVRHWVGLLEEEGALA</sequence>